<comment type="caution">
    <text evidence="14">The sequence shown here is derived from an EMBL/GenBank/DDBJ whole genome shotgun (WGS) entry which is preliminary data.</text>
</comment>
<dbReference type="Gene3D" id="2.30.30.60">
    <property type="match status" value="1"/>
</dbReference>
<dbReference type="GO" id="GO:0005886">
    <property type="term" value="C:plasma membrane"/>
    <property type="evidence" value="ECO:0007669"/>
    <property type="project" value="UniProtKB-SubCell"/>
</dbReference>
<feature type="transmembrane region" description="Helical" evidence="8">
    <location>
        <begin position="230"/>
        <end position="251"/>
    </location>
</feature>
<proteinExistence type="inferred from homology"/>
<sequence length="785" mass="84920">MIRGFMMRFMLLSLLWLVGMMMISPVLAQQSEAPAEGTEAPAYSTLADMLENDQARTQLIEQLRQLAEASPETAGPGTETPSLTEQTPAVNEPTSLPGQLAHWTSSIVSDFGTHARVAADAIIALFNGSMASTPLDLQFFAQAAINLGIIIVATFAFFIVARRLVRPLFTRLSGWSLNGHHLNPTVRLVVAVALAAAVDALVVGLAYIGGNLVATFAVGDTGSLSTRASLFLNAFLVIELLKAAVRMLFASRYEGLRLLPIQAGDASYWNRWIARLIGLAGYGLMVVVPLVSIYLSKPLGTGIGTMVMVGAWIYAITVVLINRSKLRDALLDRARQSNLSATRVTLRLLARVWHLIAIAYFTTVLVLTLTRPEDALPYVLIATLKTLGVIIAAMLLSRLLVQTIGRRITLSDELRQRLPLLEPRLNSYIPLILRVVNVVILLVAAMMLFGAWGVFDLPGWYASESGRTIVSRVSNVALIVVVAIALWIALASAIEHRLNPNTGKGLPSARAHTLLSLFRNALAIAIVAMTLMIVLAEIGINIGPLIAGAGVLGLAIGFGAQKLVQDIITGIFIQIENAMNTGDVVTVGGITGTAEKLSIRSVGIRDLNGTYHLVPFSSVDLVSNYMRDFAYHVGEYGIAYRENIDDAIISLRNAFEELTTDQDLGKEVLDQLEVAGVVSLDHSAVNIRVRIMTTPGNQWAVGRAYNRLVKLHLDEAGIEIPYPHTTVYFGQDKQGHAPAANLRILPDARRHDEVPEPGEDGSIESPNTHDAPEKARVDTDFPAGD</sequence>
<comment type="similarity">
    <text evidence="2">Belongs to the MscS (TC 1.A.23) family.</text>
</comment>
<dbReference type="InterPro" id="IPR006685">
    <property type="entry name" value="MscS_channel_2nd"/>
</dbReference>
<comment type="subcellular location">
    <subcellularLocation>
        <location evidence="1">Cell membrane</location>
        <topology evidence="1">Multi-pass membrane protein</topology>
    </subcellularLocation>
</comment>
<feature type="transmembrane region" description="Helical" evidence="8">
    <location>
        <begin position="475"/>
        <end position="494"/>
    </location>
</feature>
<dbReference type="GO" id="GO:0008381">
    <property type="term" value="F:mechanosensitive monoatomic ion channel activity"/>
    <property type="evidence" value="ECO:0007669"/>
    <property type="project" value="InterPro"/>
</dbReference>
<feature type="signal peptide" evidence="9">
    <location>
        <begin position="1"/>
        <end position="28"/>
    </location>
</feature>
<dbReference type="InterPro" id="IPR011014">
    <property type="entry name" value="MscS_channel_TM-2"/>
</dbReference>
<dbReference type="InterPro" id="IPR049142">
    <property type="entry name" value="MS_channel_1st"/>
</dbReference>
<feature type="transmembrane region" description="Helical" evidence="8">
    <location>
        <begin position="431"/>
        <end position="455"/>
    </location>
</feature>
<keyword evidence="15" id="KW-1185">Reference proteome</keyword>
<dbReference type="InterPro" id="IPR045276">
    <property type="entry name" value="YbiO_bact"/>
</dbReference>
<reference evidence="14 15" key="1">
    <citation type="submission" date="2013-08" db="EMBL/GenBank/DDBJ databases">
        <title>draft genome of Halomonas huanghegensis, strain BJGMM-B45T.</title>
        <authorList>
            <person name="Miao C."/>
            <person name="Wan Y."/>
            <person name="Jin W."/>
        </authorList>
    </citation>
    <scope>NUCLEOTIDE SEQUENCE [LARGE SCALE GENOMIC DNA]</scope>
    <source>
        <strain evidence="14 15">BJGMM-B45</strain>
    </source>
</reference>
<evidence type="ECO:0000256" key="6">
    <source>
        <dbReference type="ARBA" id="ARBA00023136"/>
    </source>
</evidence>
<evidence type="ECO:0008006" key="16">
    <source>
        <dbReference type="Google" id="ProtNLM"/>
    </source>
</evidence>
<evidence type="ECO:0000259" key="10">
    <source>
        <dbReference type="Pfam" id="PF00924"/>
    </source>
</evidence>
<dbReference type="Pfam" id="PF25392">
    <property type="entry name" value="MS_channel_TM1"/>
    <property type="match status" value="1"/>
</dbReference>
<feature type="chain" id="PRO_5009977379" description="Mechanosensitive ion channel protein MscS" evidence="9">
    <location>
        <begin position="29"/>
        <end position="785"/>
    </location>
</feature>
<evidence type="ECO:0000256" key="4">
    <source>
        <dbReference type="ARBA" id="ARBA00022692"/>
    </source>
</evidence>
<evidence type="ECO:0000256" key="5">
    <source>
        <dbReference type="ARBA" id="ARBA00022989"/>
    </source>
</evidence>
<dbReference type="SUPFAM" id="SSF50182">
    <property type="entry name" value="Sm-like ribonucleoproteins"/>
    <property type="match status" value="1"/>
</dbReference>
<evidence type="ECO:0000259" key="12">
    <source>
        <dbReference type="Pfam" id="PF21088"/>
    </source>
</evidence>
<feature type="transmembrane region" description="Helical" evidence="8">
    <location>
        <begin position="542"/>
        <end position="560"/>
    </location>
</feature>
<keyword evidence="6 8" id="KW-0472">Membrane</keyword>
<evidence type="ECO:0000256" key="8">
    <source>
        <dbReference type="SAM" id="Phobius"/>
    </source>
</evidence>
<dbReference type="eggNOG" id="COG0668">
    <property type="taxonomic scope" value="Bacteria"/>
</dbReference>
<dbReference type="PANTHER" id="PTHR30460">
    <property type="entry name" value="MODERATE CONDUCTANCE MECHANOSENSITIVE CHANNEL YBIO"/>
    <property type="match status" value="1"/>
</dbReference>
<dbReference type="PANTHER" id="PTHR30460:SF0">
    <property type="entry name" value="MODERATE CONDUCTANCE MECHANOSENSITIVE CHANNEL YBIO"/>
    <property type="match status" value="1"/>
</dbReference>
<name>W1N6T1_9GAMM</name>
<evidence type="ECO:0000256" key="2">
    <source>
        <dbReference type="ARBA" id="ARBA00008017"/>
    </source>
</evidence>
<dbReference type="SUPFAM" id="SSF82861">
    <property type="entry name" value="Mechanosensitive channel protein MscS (YggB), transmembrane region"/>
    <property type="match status" value="1"/>
</dbReference>
<evidence type="ECO:0000313" key="14">
    <source>
        <dbReference type="EMBL" id="ERL51228.1"/>
    </source>
</evidence>
<feature type="compositionally biased region" description="Polar residues" evidence="7">
    <location>
        <begin position="79"/>
        <end position="97"/>
    </location>
</feature>
<dbReference type="InterPro" id="IPR023408">
    <property type="entry name" value="MscS_beta-dom_sf"/>
</dbReference>
<dbReference type="Gene3D" id="3.30.70.100">
    <property type="match status" value="1"/>
</dbReference>
<evidence type="ECO:0000256" key="3">
    <source>
        <dbReference type="ARBA" id="ARBA00022475"/>
    </source>
</evidence>
<dbReference type="Gene3D" id="1.10.287.1260">
    <property type="match status" value="1"/>
</dbReference>
<feature type="transmembrane region" description="Helical" evidence="8">
    <location>
        <begin position="514"/>
        <end position="536"/>
    </location>
</feature>
<feature type="transmembrane region" description="Helical" evidence="8">
    <location>
        <begin position="301"/>
        <end position="321"/>
    </location>
</feature>
<dbReference type="KEGG" id="hhu:AR456_00975"/>
<dbReference type="Pfam" id="PF21082">
    <property type="entry name" value="MS_channel_3rd"/>
    <property type="match status" value="1"/>
</dbReference>
<dbReference type="Proteomes" id="UP000019113">
    <property type="component" value="Unassembled WGS sequence"/>
</dbReference>
<feature type="compositionally biased region" description="Basic and acidic residues" evidence="7">
    <location>
        <begin position="770"/>
        <end position="779"/>
    </location>
</feature>
<dbReference type="Pfam" id="PF00924">
    <property type="entry name" value="MS_channel_2nd"/>
    <property type="match status" value="1"/>
</dbReference>
<organism evidence="14 15">
    <name type="scientific">Halomonas huangheensis</name>
    <dbReference type="NCBI Taxonomy" id="1178482"/>
    <lineage>
        <taxon>Bacteria</taxon>
        <taxon>Pseudomonadati</taxon>
        <taxon>Pseudomonadota</taxon>
        <taxon>Gammaproteobacteria</taxon>
        <taxon>Oceanospirillales</taxon>
        <taxon>Halomonadaceae</taxon>
        <taxon>Halomonas</taxon>
    </lineage>
</organism>
<evidence type="ECO:0000256" key="9">
    <source>
        <dbReference type="SAM" id="SignalP"/>
    </source>
</evidence>
<dbReference type="InterPro" id="IPR049278">
    <property type="entry name" value="MS_channel_C"/>
</dbReference>
<feature type="domain" description="Moderate conductance mechanosensitive channel YbiO-like transmembrane helix 1" evidence="13">
    <location>
        <begin position="382"/>
        <end position="460"/>
    </location>
</feature>
<dbReference type="InterPro" id="IPR010920">
    <property type="entry name" value="LSM_dom_sf"/>
</dbReference>
<dbReference type="STRING" id="1178482.AR456_00975"/>
<feature type="transmembrane region" description="Helical" evidence="8">
    <location>
        <begin position="375"/>
        <end position="401"/>
    </location>
</feature>
<evidence type="ECO:0000256" key="7">
    <source>
        <dbReference type="SAM" id="MobiDB-lite"/>
    </source>
</evidence>
<keyword evidence="3" id="KW-1003">Cell membrane</keyword>
<evidence type="ECO:0000256" key="1">
    <source>
        <dbReference type="ARBA" id="ARBA00004651"/>
    </source>
</evidence>
<dbReference type="InterPro" id="IPR057485">
    <property type="entry name" value="YbiO-like_TM1"/>
</dbReference>
<keyword evidence="4 8" id="KW-0812">Transmembrane</keyword>
<feature type="region of interest" description="Disordered" evidence="7">
    <location>
        <begin position="68"/>
        <end position="97"/>
    </location>
</feature>
<accession>W1N6T1</accession>
<dbReference type="Pfam" id="PF21088">
    <property type="entry name" value="MS_channel_1st"/>
    <property type="match status" value="1"/>
</dbReference>
<gene>
    <name evidence="14" type="ORF">BJB45_15105</name>
</gene>
<keyword evidence="9" id="KW-0732">Signal</keyword>
<feature type="region of interest" description="Disordered" evidence="7">
    <location>
        <begin position="746"/>
        <end position="785"/>
    </location>
</feature>
<feature type="transmembrane region" description="Helical" evidence="8">
    <location>
        <begin position="186"/>
        <end position="210"/>
    </location>
</feature>
<feature type="domain" description="Mechanosensitive ion channel transmembrane helices 2/3" evidence="12">
    <location>
        <begin position="521"/>
        <end position="561"/>
    </location>
</feature>
<feature type="transmembrane region" description="Helical" evidence="8">
    <location>
        <begin position="139"/>
        <end position="165"/>
    </location>
</feature>
<dbReference type="InterPro" id="IPR011066">
    <property type="entry name" value="MscS_channel_C_sf"/>
</dbReference>
<dbReference type="EMBL" id="AVBC01000033">
    <property type="protein sequence ID" value="ERL51228.1"/>
    <property type="molecule type" value="Genomic_DNA"/>
</dbReference>
<feature type="transmembrane region" description="Helical" evidence="8">
    <location>
        <begin position="272"/>
        <end position="295"/>
    </location>
</feature>
<dbReference type="PATRIC" id="fig|1178482.3.peg.2194"/>
<evidence type="ECO:0000313" key="15">
    <source>
        <dbReference type="Proteomes" id="UP000019113"/>
    </source>
</evidence>
<dbReference type="AlphaFoldDB" id="W1N6T1"/>
<evidence type="ECO:0000259" key="13">
    <source>
        <dbReference type="Pfam" id="PF25392"/>
    </source>
</evidence>
<feature type="transmembrane region" description="Helical" evidence="8">
    <location>
        <begin position="348"/>
        <end position="369"/>
    </location>
</feature>
<feature type="domain" description="Mechanosensitive ion channel MscS C-terminal" evidence="11">
    <location>
        <begin position="636"/>
        <end position="720"/>
    </location>
</feature>
<feature type="domain" description="Mechanosensitive ion channel MscS" evidence="10">
    <location>
        <begin position="563"/>
        <end position="625"/>
    </location>
</feature>
<protein>
    <recommendedName>
        <fullName evidence="16">Mechanosensitive ion channel protein MscS</fullName>
    </recommendedName>
</protein>
<dbReference type="SUPFAM" id="SSF82689">
    <property type="entry name" value="Mechanosensitive channel protein MscS (YggB), C-terminal domain"/>
    <property type="match status" value="1"/>
</dbReference>
<keyword evidence="5 8" id="KW-1133">Transmembrane helix</keyword>
<evidence type="ECO:0000259" key="11">
    <source>
        <dbReference type="Pfam" id="PF21082"/>
    </source>
</evidence>